<dbReference type="InterPro" id="IPR036388">
    <property type="entry name" value="WH-like_DNA-bd_sf"/>
</dbReference>
<organism evidence="5 6">
    <name type="scientific">Planobispora siamensis</name>
    <dbReference type="NCBI Taxonomy" id="936338"/>
    <lineage>
        <taxon>Bacteria</taxon>
        <taxon>Bacillati</taxon>
        <taxon>Actinomycetota</taxon>
        <taxon>Actinomycetes</taxon>
        <taxon>Streptosporangiales</taxon>
        <taxon>Streptosporangiaceae</taxon>
        <taxon>Planobispora</taxon>
    </lineage>
</organism>
<dbReference type="GO" id="GO:0003677">
    <property type="term" value="F:DNA binding"/>
    <property type="evidence" value="ECO:0007669"/>
    <property type="project" value="UniProtKB-KW"/>
</dbReference>
<feature type="domain" description="HTH gntR-type" evidence="4">
    <location>
        <begin position="19"/>
        <end position="87"/>
    </location>
</feature>
<dbReference type="CDD" id="cd07377">
    <property type="entry name" value="WHTH_GntR"/>
    <property type="match status" value="2"/>
</dbReference>
<evidence type="ECO:0000313" key="5">
    <source>
        <dbReference type="EMBL" id="GIH91683.1"/>
    </source>
</evidence>
<keyword evidence="1" id="KW-0805">Transcription regulation</keyword>
<comment type="caution">
    <text evidence="5">The sequence shown here is derived from an EMBL/GenBank/DDBJ whole genome shotgun (WGS) entry which is preliminary data.</text>
</comment>
<dbReference type="SUPFAM" id="SSF46785">
    <property type="entry name" value="Winged helix' DNA-binding domain"/>
    <property type="match status" value="2"/>
</dbReference>
<dbReference type="GO" id="GO:0003700">
    <property type="term" value="F:DNA-binding transcription factor activity"/>
    <property type="evidence" value="ECO:0007669"/>
    <property type="project" value="InterPro"/>
</dbReference>
<dbReference type="PANTHER" id="PTHR44846:SF1">
    <property type="entry name" value="MANNOSYL-D-GLYCERATE TRANSPORT_METABOLISM SYSTEM REPRESSOR MNGR-RELATED"/>
    <property type="match status" value="1"/>
</dbReference>
<evidence type="ECO:0000256" key="1">
    <source>
        <dbReference type="ARBA" id="ARBA00023015"/>
    </source>
</evidence>
<evidence type="ECO:0000259" key="4">
    <source>
        <dbReference type="PROSITE" id="PS50949"/>
    </source>
</evidence>
<keyword evidence="3" id="KW-0804">Transcription</keyword>
<gene>
    <name evidence="5" type="ORF">Psi01_23130</name>
</gene>
<dbReference type="PANTHER" id="PTHR44846">
    <property type="entry name" value="MANNOSYL-D-GLYCERATE TRANSPORT/METABOLISM SYSTEM REPRESSOR MNGR-RELATED"/>
    <property type="match status" value="1"/>
</dbReference>
<accession>A0A8J3WJI2</accession>
<dbReference type="EMBL" id="BOOJ01000022">
    <property type="protein sequence ID" value="GIH91683.1"/>
    <property type="molecule type" value="Genomic_DNA"/>
</dbReference>
<dbReference type="SMART" id="SM00345">
    <property type="entry name" value="HTH_GNTR"/>
    <property type="match status" value="2"/>
</dbReference>
<protein>
    <recommendedName>
        <fullName evidence="4">HTH gntR-type domain-containing protein</fullName>
    </recommendedName>
</protein>
<dbReference type="InterPro" id="IPR050679">
    <property type="entry name" value="Bact_HTH_transcr_reg"/>
</dbReference>
<dbReference type="PROSITE" id="PS50949">
    <property type="entry name" value="HTH_GNTR"/>
    <property type="match status" value="2"/>
</dbReference>
<proteinExistence type="predicted"/>
<dbReference type="Proteomes" id="UP000619788">
    <property type="component" value="Unassembled WGS sequence"/>
</dbReference>
<dbReference type="PRINTS" id="PR00035">
    <property type="entry name" value="HTHGNTR"/>
</dbReference>
<dbReference type="InterPro" id="IPR000524">
    <property type="entry name" value="Tscrpt_reg_HTH_GntR"/>
</dbReference>
<name>A0A8J3WJI2_9ACTN</name>
<dbReference type="InterPro" id="IPR036390">
    <property type="entry name" value="WH_DNA-bd_sf"/>
</dbReference>
<dbReference type="GO" id="GO:0045892">
    <property type="term" value="P:negative regulation of DNA-templated transcription"/>
    <property type="evidence" value="ECO:0007669"/>
    <property type="project" value="TreeGrafter"/>
</dbReference>
<feature type="domain" description="HTH gntR-type" evidence="4">
    <location>
        <begin position="94"/>
        <end position="162"/>
    </location>
</feature>
<keyword evidence="6" id="KW-1185">Reference proteome</keyword>
<sequence length="164" mass="17508">MPTAAEPMPKHEGRWLTGGRVYDQIAARLRARIATGTYPPGSALPSEAALVAEFHVARTTTRRGLALLEAEGLIATLPGKGRVVIGDGSPDGPLYRYQMIAAALRTQICGGMLAAGAVLPSEHALRREHGVSRNTIRQALAELEHEGLITTEHGKGRFVCALPR</sequence>
<dbReference type="Gene3D" id="1.10.10.10">
    <property type="entry name" value="Winged helix-like DNA-binding domain superfamily/Winged helix DNA-binding domain"/>
    <property type="match status" value="2"/>
</dbReference>
<reference evidence="5 6" key="1">
    <citation type="submission" date="2021-01" db="EMBL/GenBank/DDBJ databases">
        <title>Whole genome shotgun sequence of Planobispora siamensis NBRC 107568.</title>
        <authorList>
            <person name="Komaki H."/>
            <person name="Tamura T."/>
        </authorList>
    </citation>
    <scope>NUCLEOTIDE SEQUENCE [LARGE SCALE GENOMIC DNA]</scope>
    <source>
        <strain evidence="5 6">NBRC 107568</strain>
    </source>
</reference>
<evidence type="ECO:0000313" key="6">
    <source>
        <dbReference type="Proteomes" id="UP000619788"/>
    </source>
</evidence>
<dbReference type="Pfam" id="PF00392">
    <property type="entry name" value="GntR"/>
    <property type="match status" value="2"/>
</dbReference>
<dbReference type="AlphaFoldDB" id="A0A8J3WJI2"/>
<keyword evidence="2" id="KW-0238">DNA-binding</keyword>
<evidence type="ECO:0000256" key="2">
    <source>
        <dbReference type="ARBA" id="ARBA00023125"/>
    </source>
</evidence>
<evidence type="ECO:0000256" key="3">
    <source>
        <dbReference type="ARBA" id="ARBA00023163"/>
    </source>
</evidence>